<feature type="compositionally biased region" description="Polar residues" evidence="1">
    <location>
        <begin position="561"/>
        <end position="570"/>
    </location>
</feature>
<feature type="compositionally biased region" description="Low complexity" evidence="1">
    <location>
        <begin position="1020"/>
        <end position="1043"/>
    </location>
</feature>
<feature type="compositionally biased region" description="Low complexity" evidence="1">
    <location>
        <begin position="1176"/>
        <end position="1186"/>
    </location>
</feature>
<evidence type="ECO:0000313" key="2">
    <source>
        <dbReference type="EMBL" id="PSN70810.1"/>
    </source>
</evidence>
<feature type="compositionally biased region" description="Low complexity" evidence="1">
    <location>
        <begin position="545"/>
        <end position="560"/>
    </location>
</feature>
<accession>A0A2T2NZF2</accession>
<feature type="compositionally biased region" description="Polar residues" evidence="1">
    <location>
        <begin position="815"/>
        <end position="851"/>
    </location>
</feature>
<evidence type="ECO:0000313" key="3">
    <source>
        <dbReference type="Proteomes" id="UP000240883"/>
    </source>
</evidence>
<evidence type="ECO:0000256" key="1">
    <source>
        <dbReference type="SAM" id="MobiDB-lite"/>
    </source>
</evidence>
<dbReference type="Proteomes" id="UP000240883">
    <property type="component" value="Unassembled WGS sequence"/>
</dbReference>
<feature type="compositionally biased region" description="Polar residues" evidence="1">
    <location>
        <begin position="892"/>
        <end position="901"/>
    </location>
</feature>
<keyword evidence="3" id="KW-1185">Reference proteome</keyword>
<gene>
    <name evidence="2" type="ORF">BS50DRAFT_659597</name>
</gene>
<feature type="compositionally biased region" description="Low complexity" evidence="1">
    <location>
        <begin position="1050"/>
        <end position="1089"/>
    </location>
</feature>
<feature type="compositionally biased region" description="Polar residues" evidence="1">
    <location>
        <begin position="940"/>
        <end position="954"/>
    </location>
</feature>
<feature type="region of interest" description="Disordered" evidence="1">
    <location>
        <begin position="477"/>
        <end position="503"/>
    </location>
</feature>
<name>A0A2T2NZF2_CORCC</name>
<feature type="compositionally biased region" description="Polar residues" evidence="1">
    <location>
        <begin position="491"/>
        <end position="503"/>
    </location>
</feature>
<organism evidence="2 3">
    <name type="scientific">Corynespora cassiicola Philippines</name>
    <dbReference type="NCBI Taxonomy" id="1448308"/>
    <lineage>
        <taxon>Eukaryota</taxon>
        <taxon>Fungi</taxon>
        <taxon>Dikarya</taxon>
        <taxon>Ascomycota</taxon>
        <taxon>Pezizomycotina</taxon>
        <taxon>Dothideomycetes</taxon>
        <taxon>Pleosporomycetidae</taxon>
        <taxon>Pleosporales</taxon>
        <taxon>Corynesporascaceae</taxon>
        <taxon>Corynespora</taxon>
    </lineage>
</organism>
<feature type="compositionally biased region" description="Basic and acidic residues" evidence="1">
    <location>
        <begin position="681"/>
        <end position="690"/>
    </location>
</feature>
<feature type="compositionally biased region" description="Low complexity" evidence="1">
    <location>
        <begin position="1117"/>
        <end position="1143"/>
    </location>
</feature>
<dbReference type="EMBL" id="KZ678131">
    <property type="protein sequence ID" value="PSN70810.1"/>
    <property type="molecule type" value="Genomic_DNA"/>
</dbReference>
<feature type="compositionally biased region" description="Polar residues" evidence="1">
    <location>
        <begin position="1002"/>
        <end position="1014"/>
    </location>
</feature>
<sequence>MDGPVWRQCGGVGLRSGLCQMTGLVNSMAIRPDLPLCREFEACSRPRGEEAKLHEPAGLGETLQGGNWRVFEPCRVSNDTAPLSNQPIVLLCHQAHHGCMMPPQFITVATHSDDDISVSLVNPPDIRHALYILLSQIAEDAPVGQRDGHLRPVLRRWKLNCAQKKRGRAAKAAPTAFSFPYEIEEEHDPPGRGASRVREQALRRTAASVGDFHILISGSEMASDSDSSVTRRNGQIPLRLKNICDFNGNMILHNHPADIFPSKALAKFITLVPSSEFVAFVNEGCQYSVANAEAAFQYALLMAGSKPTSYLGPMKALCDVIARQQIDPTRYTNALAHFTGAFLSPNIRGLHIALNQFPEGLPKSFWSLMRQAIKFYPFSAIRSRLDAVSARYPIIHQRILALTNLFPVGILETRENGQQLDEIKKWLVEHFKPIPIILESTQQLGTKGTIRVLKIGQQSLPQHRVSHVAGISQSAVAYPSPRASPHPPQHEQANGSGQVAGVSQSDDLRLFTSFGRTSNSSLQLDTPPPVDSSSPSIRNPYTVANSLSLHNSHSSPHLPSQTEAPLNPRSQCGHKRTNVEAFGNLHNDQNRSRTHSDRMSTPKEILTDSETRNTTQAFPGQSFPSLNQNQANLFRNGSCQSITGAVDATNVSGSFQCSPVIQQVLFSQTQGPLNTESPASEYKHTVSEPRADASYQLHTNETQFASSAETVTESEQTMAEISPPLPTPHMALEITDDVQPRVVEPATLMMKTDASPSPQIPYIEPVRPASPVFNGLPNSPPRAIRRYIPKISEPLTLSFGSLPLPSPSVLSQEPQNTSPYRDVFQQPSGGPRSSLNQPGPQSTQRKQTDVTFQKPWPVDKPQNPNELQQRQTLQHNQEHHSKQLPRGRQEAQNESTQDYPREQWQSAHVLERRQQIQEQSPQRHPQMFQYGIQQAPHPEPTSQPTNRPQPSSENLRPPLQYDQSDPEHHTSFDYIPIPTDAEERSLESRPQPSPRQVERWSPQPTEQHMPQQSLDRVPHQTRQQMPQQESSQLPQQFSQQSPPKTLQEMQQFSQQLLRQRPQQPSHQLSQPPSQHPSQQHTQQLAQQPTHQPPQQRPQQQVLQQPSLQVPQQPPQQPLMNQFPQQMPQQISQQISHQISQQPPTRFPSWQSQQQLCHHEPQRGSQQPPQQAPQPPSQQTSQLSSQQAIQRSPQHLLQPSLRQVSWQTPQQVSPQDMQPIPVQAPRLPSQDMQQYYSHHKNTRRHSQQNSQSQQQAAFNHPRQHME</sequence>
<reference evidence="2 3" key="1">
    <citation type="journal article" date="2018" name="Front. Microbiol.">
        <title>Genome-Wide Analysis of Corynespora cassiicola Leaf Fall Disease Putative Effectors.</title>
        <authorList>
            <person name="Lopez D."/>
            <person name="Ribeiro S."/>
            <person name="Label P."/>
            <person name="Fumanal B."/>
            <person name="Venisse J.S."/>
            <person name="Kohler A."/>
            <person name="de Oliveira R.R."/>
            <person name="Labutti K."/>
            <person name="Lipzen A."/>
            <person name="Lail K."/>
            <person name="Bauer D."/>
            <person name="Ohm R.A."/>
            <person name="Barry K.W."/>
            <person name="Spatafora J."/>
            <person name="Grigoriev I.V."/>
            <person name="Martin F.M."/>
            <person name="Pujade-Renaud V."/>
        </authorList>
    </citation>
    <scope>NUCLEOTIDE SEQUENCE [LARGE SCALE GENOMIC DNA]</scope>
    <source>
        <strain evidence="2 3">Philippines</strain>
    </source>
</reference>
<dbReference type="STRING" id="1448308.A0A2T2NZF2"/>
<feature type="compositionally biased region" description="Low complexity" evidence="1">
    <location>
        <begin position="1096"/>
        <end position="1110"/>
    </location>
</feature>
<feature type="region of interest" description="Disordered" evidence="1">
    <location>
        <begin position="516"/>
        <end position="604"/>
    </location>
</feature>
<dbReference type="AlphaFoldDB" id="A0A2T2NZF2"/>
<feature type="region of interest" description="Disordered" evidence="1">
    <location>
        <begin position="806"/>
        <end position="901"/>
    </location>
</feature>
<feature type="compositionally biased region" description="Basic and acidic residues" evidence="1">
    <location>
        <begin position="876"/>
        <end position="891"/>
    </location>
</feature>
<feature type="compositionally biased region" description="Basic and acidic residues" evidence="1">
    <location>
        <begin position="588"/>
        <end position="604"/>
    </location>
</feature>
<proteinExistence type="predicted"/>
<feature type="compositionally biased region" description="Basic residues" evidence="1">
    <location>
        <begin position="1236"/>
        <end position="1245"/>
    </location>
</feature>
<feature type="region of interest" description="Disordered" evidence="1">
    <location>
        <begin position="933"/>
        <end position="1265"/>
    </location>
</feature>
<feature type="compositionally biased region" description="Polar residues" evidence="1">
    <location>
        <begin position="862"/>
        <end position="875"/>
    </location>
</feature>
<feature type="region of interest" description="Disordered" evidence="1">
    <location>
        <begin position="671"/>
        <end position="690"/>
    </location>
</feature>
<protein>
    <submittedName>
        <fullName evidence="2">Uncharacterized protein</fullName>
    </submittedName>
</protein>
<feature type="compositionally biased region" description="Polar residues" evidence="1">
    <location>
        <begin position="1187"/>
        <end position="1215"/>
    </location>
</feature>